<gene>
    <name evidence="1" type="ORF">FHR31_001630</name>
</gene>
<protein>
    <submittedName>
        <fullName evidence="1">Uncharacterized protein</fullName>
    </submittedName>
</protein>
<reference evidence="1 2" key="1">
    <citation type="submission" date="2020-08" db="EMBL/GenBank/DDBJ databases">
        <title>Sequencing the genomes of 1000 actinobacteria strains.</title>
        <authorList>
            <person name="Klenk H.-P."/>
        </authorList>
    </citation>
    <scope>NUCLEOTIDE SEQUENCE [LARGE SCALE GENOMIC DNA]</scope>
    <source>
        <strain evidence="1 2">DSM 22242</strain>
    </source>
</reference>
<dbReference type="EMBL" id="JACHYA010000005">
    <property type="protein sequence ID" value="MBB3171804.1"/>
    <property type="molecule type" value="Genomic_DNA"/>
</dbReference>
<dbReference type="AlphaFoldDB" id="A0A7W5D2Q1"/>
<organism evidence="1 2">
    <name type="scientific">Parvibacter caecicola</name>
    <dbReference type="NCBI Taxonomy" id="747645"/>
    <lineage>
        <taxon>Bacteria</taxon>
        <taxon>Bacillati</taxon>
        <taxon>Actinomycetota</taxon>
        <taxon>Coriobacteriia</taxon>
        <taxon>Coriobacteriales</taxon>
        <taxon>Coriobacteriaceae</taxon>
        <taxon>Parvibacter</taxon>
    </lineage>
</organism>
<dbReference type="Proteomes" id="UP000530850">
    <property type="component" value="Unassembled WGS sequence"/>
</dbReference>
<sequence>MTMSDFIAYADCAAEGVEPADAPRQATQEDIDAFYM</sequence>
<proteinExistence type="predicted"/>
<comment type="caution">
    <text evidence="1">The sequence shown here is derived from an EMBL/GenBank/DDBJ whole genome shotgun (WGS) entry which is preliminary data.</text>
</comment>
<evidence type="ECO:0000313" key="1">
    <source>
        <dbReference type="EMBL" id="MBB3171804.1"/>
    </source>
</evidence>
<name>A0A7W5D2Q1_9ACTN</name>
<accession>A0A7W5D2Q1</accession>
<evidence type="ECO:0000313" key="2">
    <source>
        <dbReference type="Proteomes" id="UP000530850"/>
    </source>
</evidence>